<proteinExistence type="predicted"/>
<dbReference type="RefSeq" id="WP_273929724.1">
    <property type="nucleotide sequence ID" value="NZ_JAQSIO010000018.1"/>
</dbReference>
<accession>A0ABT5MLI3</accession>
<comment type="caution">
    <text evidence="1">The sequence shown here is derived from an EMBL/GenBank/DDBJ whole genome shotgun (WGS) entry which is preliminary data.</text>
</comment>
<gene>
    <name evidence="1" type="ORF">PSQ39_21655</name>
</gene>
<evidence type="ECO:0000313" key="1">
    <source>
        <dbReference type="EMBL" id="MDD0817255.1"/>
    </source>
</evidence>
<evidence type="ECO:0000313" key="2">
    <source>
        <dbReference type="Proteomes" id="UP001528672"/>
    </source>
</evidence>
<keyword evidence="2" id="KW-1185">Reference proteome</keyword>
<protein>
    <submittedName>
        <fullName evidence="1">DUF2523 family protein</fullName>
    </submittedName>
</protein>
<name>A0ABT5MLI3_9BURK</name>
<organism evidence="1 2">
    <name type="scientific">Curvibacter microcysteis</name>
    <dbReference type="NCBI Taxonomy" id="3026419"/>
    <lineage>
        <taxon>Bacteria</taxon>
        <taxon>Pseudomonadati</taxon>
        <taxon>Pseudomonadota</taxon>
        <taxon>Betaproteobacteria</taxon>
        <taxon>Burkholderiales</taxon>
        <taxon>Comamonadaceae</taxon>
        <taxon>Curvibacter</taxon>
    </lineage>
</organism>
<dbReference type="EMBL" id="JAQSIO010000018">
    <property type="protein sequence ID" value="MDD0817255.1"/>
    <property type="molecule type" value="Genomic_DNA"/>
</dbReference>
<sequence length="169" mass="17951">MGFPSRLHSYQRDFSLSRLDLRGLKMKRYIQFLAALALPAWAFAQDSGGSSSSGFSFSVADLLTPLFTALAKIVAWVLDLAKSVLVAVLDLLKDLFCWVFDQFLGVVESALSAIDVSAFNGLGDLTAALPATVVQVLAAVGAGQALAMIVAALGIRFALQLIPFVRLGS</sequence>
<reference evidence="1 2" key="1">
    <citation type="submission" date="2023-02" db="EMBL/GenBank/DDBJ databases">
        <title>Bacterial whole genome sequence for Curvibacter sp. HBC28.</title>
        <authorList>
            <person name="Le V."/>
            <person name="Ko S.-R."/>
            <person name="Ahn C.-Y."/>
            <person name="Oh H.-M."/>
        </authorList>
    </citation>
    <scope>NUCLEOTIDE SEQUENCE [LARGE SCALE GENOMIC DNA]</scope>
    <source>
        <strain evidence="1 2">HBC28</strain>
    </source>
</reference>
<dbReference type="Proteomes" id="UP001528672">
    <property type="component" value="Unassembled WGS sequence"/>
</dbReference>